<dbReference type="EMBL" id="CM056744">
    <property type="protein sequence ID" value="KAJ8665363.1"/>
    <property type="molecule type" value="Genomic_DNA"/>
</dbReference>
<comment type="caution">
    <text evidence="1">The sequence shown here is derived from an EMBL/GenBank/DDBJ whole genome shotgun (WGS) entry which is preliminary data.</text>
</comment>
<sequence>MSRSFLVDSLIGNSSPPSYPLPYYGAHIPNYMFNFFNLNAYHHHQAQQQQHQQLARPTPSRQPPQGPLSLLSGATVGGAGIAQARLGSPTHAPAGLPLPMHSPPSPLHTSRTRCDFVPPGLQELSDAHAIRSASESPPTIRTVSPASSPPASNSETLSESANASSKRIRTAFTSTQLLELEREFASNMYLSRLRRIEIATNLRLSEKQVKIWFQNRRVKYKKEDAVTGATGSSGKCCCLRTCSSSKRRDSASSNNSSSCKREPQDELEVSDNNDLHREGIEDHRFRPESPPGLLMQTTLKTARSLACTDHTVERIVNS</sequence>
<gene>
    <name evidence="1" type="ORF">QAD02_007025</name>
</gene>
<organism evidence="1 2">
    <name type="scientific">Eretmocerus hayati</name>
    <dbReference type="NCBI Taxonomy" id="131215"/>
    <lineage>
        <taxon>Eukaryota</taxon>
        <taxon>Metazoa</taxon>
        <taxon>Ecdysozoa</taxon>
        <taxon>Arthropoda</taxon>
        <taxon>Hexapoda</taxon>
        <taxon>Insecta</taxon>
        <taxon>Pterygota</taxon>
        <taxon>Neoptera</taxon>
        <taxon>Endopterygota</taxon>
        <taxon>Hymenoptera</taxon>
        <taxon>Apocrita</taxon>
        <taxon>Proctotrupomorpha</taxon>
        <taxon>Chalcidoidea</taxon>
        <taxon>Aphelinidae</taxon>
        <taxon>Aphelininae</taxon>
        <taxon>Eretmocerus</taxon>
    </lineage>
</organism>
<proteinExistence type="predicted"/>
<reference evidence="1" key="1">
    <citation type="submission" date="2023-04" db="EMBL/GenBank/DDBJ databases">
        <title>A chromosome-level genome assembly of the parasitoid wasp Eretmocerus hayati.</title>
        <authorList>
            <person name="Zhong Y."/>
            <person name="Liu S."/>
            <person name="Liu Y."/>
        </authorList>
    </citation>
    <scope>NUCLEOTIDE SEQUENCE</scope>
    <source>
        <strain evidence="1">ZJU_SS_LIU_2023</strain>
    </source>
</reference>
<accession>A0ACC2N2J5</accession>
<keyword evidence="2" id="KW-1185">Reference proteome</keyword>
<evidence type="ECO:0000313" key="1">
    <source>
        <dbReference type="EMBL" id="KAJ8665363.1"/>
    </source>
</evidence>
<dbReference type="Proteomes" id="UP001239111">
    <property type="component" value="Chromosome 4"/>
</dbReference>
<evidence type="ECO:0000313" key="2">
    <source>
        <dbReference type="Proteomes" id="UP001239111"/>
    </source>
</evidence>
<protein>
    <submittedName>
        <fullName evidence="1">Uncharacterized protein</fullName>
    </submittedName>
</protein>
<name>A0ACC2N2J5_9HYME</name>